<dbReference type="EMBL" id="ML976804">
    <property type="protein sequence ID" value="KAF1964126.1"/>
    <property type="molecule type" value="Genomic_DNA"/>
</dbReference>
<sequence>MMRRVSRSLEKAMRGRFGDAEADGHRPYIKRPQVRTKAYIFHICISSFWTWEQRRPVKMAFSCTNTSLVAARPFIPYVVPTSKSKRKPNTKAGTVQRNLVEVNIAERIDDSPAPCSDTCLPPLDTRASTLLVAADASGLQSCHTVRPLTSTSREHLRNTCVDVVGDLDNSSAWKGLEGFSGNSQEFPFNADGPAEEGESTAQVEPSREAYDYQVDDDDAAAGAEAWCAEQGGEVDVGSMAEDQPLVDASSGSPSGRKRARSSQTGTIFTSAETPDIPSLAGLDDADKRKRQRTFRNTGNPILDLTPVPEPMPSPVTSSGPPSRCRASNERSPFPLDSGSLFNGVGTPFSPLQNLEEGSDAGVDELLRSPRRDDTFTGRQGDEAIYPGSVTPAAYGTDKGSGDEAEEGHSGERSHIDGYDGSLRETSQWSNHRGRPIRMNCRGQSRPSLGSSRRARMPASALPSIASSRITQPSMPRTESAFQTCSPQRQSPKSKAGGSHHQMGAKMAYEITDLTHIQVPKGSSVVTMIVRCIESNLPLHPITSHHGLFGSEGKVIRMTQLSPDSWMLVGYQSDDVAPSACSRENPTLPNIRRASISTSDSASDGDGSSDETKRVKKTMLLVRAHRG</sequence>
<evidence type="ECO:0000313" key="3">
    <source>
        <dbReference type="Proteomes" id="UP000800036"/>
    </source>
</evidence>
<feature type="region of interest" description="Disordered" evidence="1">
    <location>
        <begin position="243"/>
        <end position="356"/>
    </location>
</feature>
<dbReference type="OrthoDB" id="3562657at2759"/>
<feature type="compositionally biased region" description="Polar residues" evidence="1">
    <location>
        <begin position="464"/>
        <end position="492"/>
    </location>
</feature>
<feature type="compositionally biased region" description="Low complexity" evidence="1">
    <location>
        <begin position="590"/>
        <end position="605"/>
    </location>
</feature>
<feature type="region of interest" description="Disordered" evidence="1">
    <location>
        <begin position="577"/>
        <end position="617"/>
    </location>
</feature>
<name>A0A6A5UMH0_9PLEO</name>
<feature type="region of interest" description="Disordered" evidence="1">
    <location>
        <begin position="176"/>
        <end position="205"/>
    </location>
</feature>
<feature type="compositionally biased region" description="Polar residues" evidence="1">
    <location>
        <begin position="261"/>
        <end position="272"/>
    </location>
</feature>
<dbReference type="Proteomes" id="UP000800036">
    <property type="component" value="Unassembled WGS sequence"/>
</dbReference>
<evidence type="ECO:0000313" key="2">
    <source>
        <dbReference type="EMBL" id="KAF1964126.1"/>
    </source>
</evidence>
<evidence type="ECO:0000256" key="1">
    <source>
        <dbReference type="SAM" id="MobiDB-lite"/>
    </source>
</evidence>
<feature type="compositionally biased region" description="Basic and acidic residues" evidence="1">
    <location>
        <begin position="370"/>
        <end position="381"/>
    </location>
</feature>
<feature type="compositionally biased region" description="Basic and acidic residues" evidence="1">
    <location>
        <begin position="406"/>
        <end position="417"/>
    </location>
</feature>
<keyword evidence="3" id="KW-1185">Reference proteome</keyword>
<accession>A0A6A5UMH0</accession>
<dbReference type="AlphaFoldDB" id="A0A6A5UMH0"/>
<feature type="compositionally biased region" description="Polar residues" evidence="1">
    <location>
        <begin position="441"/>
        <end position="450"/>
    </location>
</feature>
<proteinExistence type="predicted"/>
<feature type="region of interest" description="Disordered" evidence="1">
    <location>
        <begin position="370"/>
        <end position="500"/>
    </location>
</feature>
<protein>
    <submittedName>
        <fullName evidence="2">Uncharacterized protein</fullName>
    </submittedName>
</protein>
<organism evidence="2 3">
    <name type="scientific">Bimuria novae-zelandiae CBS 107.79</name>
    <dbReference type="NCBI Taxonomy" id="1447943"/>
    <lineage>
        <taxon>Eukaryota</taxon>
        <taxon>Fungi</taxon>
        <taxon>Dikarya</taxon>
        <taxon>Ascomycota</taxon>
        <taxon>Pezizomycotina</taxon>
        <taxon>Dothideomycetes</taxon>
        <taxon>Pleosporomycetidae</taxon>
        <taxon>Pleosporales</taxon>
        <taxon>Massarineae</taxon>
        <taxon>Didymosphaeriaceae</taxon>
        <taxon>Bimuria</taxon>
    </lineage>
</organism>
<gene>
    <name evidence="2" type="ORF">BU23DRAFT_633291</name>
</gene>
<reference evidence="2" key="1">
    <citation type="journal article" date="2020" name="Stud. Mycol.">
        <title>101 Dothideomycetes genomes: a test case for predicting lifestyles and emergence of pathogens.</title>
        <authorList>
            <person name="Haridas S."/>
            <person name="Albert R."/>
            <person name="Binder M."/>
            <person name="Bloem J."/>
            <person name="Labutti K."/>
            <person name="Salamov A."/>
            <person name="Andreopoulos B."/>
            <person name="Baker S."/>
            <person name="Barry K."/>
            <person name="Bills G."/>
            <person name="Bluhm B."/>
            <person name="Cannon C."/>
            <person name="Castanera R."/>
            <person name="Culley D."/>
            <person name="Daum C."/>
            <person name="Ezra D."/>
            <person name="Gonzalez J."/>
            <person name="Henrissat B."/>
            <person name="Kuo A."/>
            <person name="Liang C."/>
            <person name="Lipzen A."/>
            <person name="Lutzoni F."/>
            <person name="Magnuson J."/>
            <person name="Mondo S."/>
            <person name="Nolan M."/>
            <person name="Ohm R."/>
            <person name="Pangilinan J."/>
            <person name="Park H.-J."/>
            <person name="Ramirez L."/>
            <person name="Alfaro M."/>
            <person name="Sun H."/>
            <person name="Tritt A."/>
            <person name="Yoshinaga Y."/>
            <person name="Zwiers L.-H."/>
            <person name="Turgeon B."/>
            <person name="Goodwin S."/>
            <person name="Spatafora J."/>
            <person name="Crous P."/>
            <person name="Grigoriev I."/>
        </authorList>
    </citation>
    <scope>NUCLEOTIDE SEQUENCE</scope>
    <source>
        <strain evidence="2">CBS 107.79</strain>
    </source>
</reference>